<dbReference type="SMART" id="SM00849">
    <property type="entry name" value="Lactamase_B"/>
    <property type="match status" value="1"/>
</dbReference>
<protein>
    <submittedName>
        <fullName evidence="2">Metallo-beta-lactamase superfamily protein</fullName>
    </submittedName>
</protein>
<dbReference type="PANTHER" id="PTHR36839:SF1">
    <property type="entry name" value="METALLO-BETA-LACTAMASE FAMILY PROTEIN (AFU_ORTHOLOGUE AFUA_5G12770)"/>
    <property type="match status" value="1"/>
</dbReference>
<dbReference type="SUPFAM" id="SSF56281">
    <property type="entry name" value="Metallo-hydrolase/oxidoreductase"/>
    <property type="match status" value="1"/>
</dbReference>
<name>A0A2Y9AKQ7_9MICO</name>
<sequence length="283" mass="30254">MSDRTAVLRDATDHVVCATCAVEYGREPLPPVCAICDDERQWVPRSGQVWTTVGELAGAGHRTVVEEIEPGLVGIGTAPSVGIGQTGKLVVTDRGNVLFDVPGLIDDAAVAAIESRGGLAAIVASHPHMYGVQSLYSRTFDDAPVLVARADASFLPLHTPAVRLWDQTHEIVPGVRLEQIGGHFPGSTVALVTGADGRGVLLAGDGIFPGPQGRTVSFLRSYPNRIPLSAAVVRRIADQVARLEFERLYNNFRDVVPAGAGEVVERSAQRYIEWVSGEHDHLT</sequence>
<gene>
    <name evidence="2" type="ORF">SAMN05216184_11055</name>
</gene>
<keyword evidence="3" id="KW-1185">Reference proteome</keyword>
<reference evidence="2 3" key="1">
    <citation type="submission" date="2016-10" db="EMBL/GenBank/DDBJ databases">
        <authorList>
            <person name="Cai Z."/>
        </authorList>
    </citation>
    <scope>NUCLEOTIDE SEQUENCE [LARGE SCALE GENOMIC DNA]</scope>
    <source>
        <strain evidence="2 3">CGMCC 1.10826</strain>
    </source>
</reference>
<dbReference type="Gene3D" id="3.60.15.10">
    <property type="entry name" value="Ribonuclease Z/Hydroxyacylglutathione hydrolase-like"/>
    <property type="match status" value="1"/>
</dbReference>
<feature type="domain" description="Metallo-beta-lactamase" evidence="1">
    <location>
        <begin position="84"/>
        <end position="252"/>
    </location>
</feature>
<evidence type="ECO:0000259" key="1">
    <source>
        <dbReference type="SMART" id="SM00849"/>
    </source>
</evidence>
<dbReference type="AlphaFoldDB" id="A0A2Y9AKQ7"/>
<dbReference type="EMBL" id="UETB01000010">
    <property type="protein sequence ID" value="SSA44765.1"/>
    <property type="molecule type" value="Genomic_DNA"/>
</dbReference>
<dbReference type="Proteomes" id="UP000250222">
    <property type="component" value="Unassembled WGS sequence"/>
</dbReference>
<evidence type="ECO:0000313" key="3">
    <source>
        <dbReference type="Proteomes" id="UP000250222"/>
    </source>
</evidence>
<dbReference type="Pfam" id="PF00753">
    <property type="entry name" value="Lactamase_B"/>
    <property type="match status" value="1"/>
</dbReference>
<dbReference type="OrthoDB" id="2373347at2"/>
<proteinExistence type="predicted"/>
<dbReference type="PANTHER" id="PTHR36839">
    <property type="entry name" value="METALLO-BETA-LACTAMASE FAMILY PROTEIN (AFU_ORTHOLOGUE AFUA_5G12770)"/>
    <property type="match status" value="1"/>
</dbReference>
<dbReference type="RefSeq" id="WP_110853035.1">
    <property type="nucleotide sequence ID" value="NZ_QKLZ01000010.1"/>
</dbReference>
<evidence type="ECO:0000313" key="2">
    <source>
        <dbReference type="EMBL" id="SSA44765.1"/>
    </source>
</evidence>
<dbReference type="InterPro" id="IPR001279">
    <property type="entry name" value="Metallo-B-lactamas"/>
</dbReference>
<dbReference type="InterPro" id="IPR036866">
    <property type="entry name" value="RibonucZ/Hydroxyglut_hydro"/>
</dbReference>
<accession>A0A2Y9AKQ7</accession>
<organism evidence="2 3">
    <name type="scientific">Georgenia satyanarayanai</name>
    <dbReference type="NCBI Taxonomy" id="860221"/>
    <lineage>
        <taxon>Bacteria</taxon>
        <taxon>Bacillati</taxon>
        <taxon>Actinomycetota</taxon>
        <taxon>Actinomycetes</taxon>
        <taxon>Micrococcales</taxon>
        <taxon>Bogoriellaceae</taxon>
        <taxon>Georgenia</taxon>
    </lineage>
</organism>